<sequence length="64" mass="7267">MNTYANSLKQKLTSLIQEMSAAPALYVKNPEKDFTRKKKLPFETVMQLLISMGGNSLYKELLEA</sequence>
<evidence type="ECO:0008006" key="3">
    <source>
        <dbReference type="Google" id="ProtNLM"/>
    </source>
</evidence>
<evidence type="ECO:0000313" key="1">
    <source>
        <dbReference type="EMBL" id="REE90498.1"/>
    </source>
</evidence>
<comment type="caution">
    <text evidence="1">The sequence shown here is derived from an EMBL/GenBank/DDBJ whole genome shotgun (WGS) entry which is preliminary data.</text>
</comment>
<feature type="non-terminal residue" evidence="1">
    <location>
        <position position="64"/>
    </location>
</feature>
<name>A0A3D9SFW0_9BACL</name>
<evidence type="ECO:0000313" key="2">
    <source>
        <dbReference type="Proteomes" id="UP000256304"/>
    </source>
</evidence>
<accession>A0A3D9SFW0</accession>
<dbReference type="AlphaFoldDB" id="A0A3D9SFW0"/>
<reference evidence="1 2" key="1">
    <citation type="submission" date="2018-08" db="EMBL/GenBank/DDBJ databases">
        <title>Genomic Encyclopedia of Type Strains, Phase III (KMG-III): the genomes of soil and plant-associated and newly described type strains.</title>
        <authorList>
            <person name="Whitman W."/>
        </authorList>
    </citation>
    <scope>NUCLEOTIDE SEQUENCE [LARGE SCALE GENOMIC DNA]</scope>
    <source>
        <strain evidence="1 2">CGMCC 1.10966</strain>
    </source>
</reference>
<gene>
    <name evidence="1" type="ORF">A8990_1061</name>
</gene>
<protein>
    <recommendedName>
        <fullName evidence="3">IS4 family transposase</fullName>
    </recommendedName>
</protein>
<dbReference type="EMBL" id="QTTN01000006">
    <property type="protein sequence ID" value="REE90498.1"/>
    <property type="molecule type" value="Genomic_DNA"/>
</dbReference>
<organism evidence="1 2">
    <name type="scientific">Paenibacillus taihuensis</name>
    <dbReference type="NCBI Taxonomy" id="1156355"/>
    <lineage>
        <taxon>Bacteria</taxon>
        <taxon>Bacillati</taxon>
        <taxon>Bacillota</taxon>
        <taxon>Bacilli</taxon>
        <taxon>Bacillales</taxon>
        <taxon>Paenibacillaceae</taxon>
        <taxon>Paenibacillus</taxon>
    </lineage>
</organism>
<dbReference type="Proteomes" id="UP000256304">
    <property type="component" value="Unassembled WGS sequence"/>
</dbReference>
<proteinExistence type="predicted"/>
<keyword evidence="2" id="KW-1185">Reference proteome</keyword>